<evidence type="ECO:0000313" key="2">
    <source>
        <dbReference type="Proteomes" id="UP000593566"/>
    </source>
</evidence>
<dbReference type="RefSeq" id="XP_037154882.1">
    <property type="nucleotide sequence ID" value="XM_037300056.1"/>
</dbReference>
<comment type="caution">
    <text evidence="1">The sequence shown here is derived from an EMBL/GenBank/DDBJ whole genome shotgun (WGS) entry which is preliminary data.</text>
</comment>
<dbReference type="AlphaFoldDB" id="A0A8H6CN73"/>
<gene>
    <name evidence="1" type="ORF">HO133_009195</name>
</gene>
<organism evidence="1 2">
    <name type="scientific">Letharia lupina</name>
    <dbReference type="NCBI Taxonomy" id="560253"/>
    <lineage>
        <taxon>Eukaryota</taxon>
        <taxon>Fungi</taxon>
        <taxon>Dikarya</taxon>
        <taxon>Ascomycota</taxon>
        <taxon>Pezizomycotina</taxon>
        <taxon>Lecanoromycetes</taxon>
        <taxon>OSLEUM clade</taxon>
        <taxon>Lecanoromycetidae</taxon>
        <taxon>Lecanorales</taxon>
        <taxon>Lecanorineae</taxon>
        <taxon>Parmeliaceae</taxon>
        <taxon>Letharia</taxon>
    </lineage>
</organism>
<reference evidence="1 2" key="1">
    <citation type="journal article" date="2020" name="Genomics">
        <title>Complete, high-quality genomes from long-read metagenomic sequencing of two wolf lichen thalli reveals enigmatic genome architecture.</title>
        <authorList>
            <person name="McKenzie S.K."/>
            <person name="Walston R.F."/>
            <person name="Allen J.L."/>
        </authorList>
    </citation>
    <scope>NUCLEOTIDE SEQUENCE [LARGE SCALE GENOMIC DNA]</scope>
    <source>
        <strain evidence="1">WasteWater1</strain>
    </source>
</reference>
<dbReference type="EMBL" id="JACCJB010000006">
    <property type="protein sequence ID" value="KAF6226329.1"/>
    <property type="molecule type" value="Genomic_DNA"/>
</dbReference>
<keyword evidence="2" id="KW-1185">Reference proteome</keyword>
<dbReference type="Proteomes" id="UP000593566">
    <property type="component" value="Unassembled WGS sequence"/>
</dbReference>
<sequence>MDNYGTPEKKITLSRSELQAIYTLVQRTEVYQMRAESIQRPIAEWCGKRDLDVIELVEKFKRPNDALTTEVRDSLENNVVAKARATYSAQRLWATAAPSAPGSYPVAPLAGPEFAIQAPQELRLPASPPSTP</sequence>
<accession>A0A8H6CN73</accession>
<dbReference type="GeneID" id="59337590"/>
<protein>
    <submittedName>
        <fullName evidence="1">Uncharacterized protein</fullName>
    </submittedName>
</protein>
<evidence type="ECO:0000313" key="1">
    <source>
        <dbReference type="EMBL" id="KAF6226329.1"/>
    </source>
</evidence>
<proteinExistence type="predicted"/>
<name>A0A8H6CN73_9LECA</name>